<reference evidence="6" key="1">
    <citation type="submission" date="2016-08" db="EMBL/GenBank/DDBJ databases">
        <authorList>
            <person name="Varghese N."/>
            <person name="Submissions Spin"/>
        </authorList>
    </citation>
    <scope>NUCLEOTIDE SEQUENCE [LARGE SCALE GENOMIC DNA]</scope>
    <source>
        <strain evidence="6">HAMBI 2971</strain>
    </source>
</reference>
<dbReference type="PANTHER" id="PTHR43649">
    <property type="entry name" value="ARABINOSE-BINDING PROTEIN-RELATED"/>
    <property type="match status" value="1"/>
</dbReference>
<evidence type="ECO:0000313" key="6">
    <source>
        <dbReference type="Proteomes" id="UP000199435"/>
    </source>
</evidence>
<keyword evidence="5" id="KW-0762">Sugar transport</keyword>
<keyword evidence="6" id="KW-1185">Reference proteome</keyword>
<dbReference type="EMBL" id="FMAH01000027">
    <property type="protein sequence ID" value="SCB38261.1"/>
    <property type="molecule type" value="Genomic_DNA"/>
</dbReference>
<feature type="chain" id="PRO_5008685393" evidence="4">
    <location>
        <begin position="23"/>
        <end position="423"/>
    </location>
</feature>
<gene>
    <name evidence="5" type="ORF">GA0061102_102788</name>
</gene>
<dbReference type="InterPro" id="IPR006059">
    <property type="entry name" value="SBP"/>
</dbReference>
<keyword evidence="5" id="KW-0813">Transport</keyword>
<dbReference type="OrthoDB" id="2509690at2"/>
<dbReference type="RefSeq" id="WP_092852726.1">
    <property type="nucleotide sequence ID" value="NZ_FMAH01000027.1"/>
</dbReference>
<comment type="subcellular location">
    <subcellularLocation>
        <location evidence="1">Periplasm</location>
    </subcellularLocation>
</comment>
<comment type="similarity">
    <text evidence="2">Belongs to the bacterial solute-binding protein 1 family.</text>
</comment>
<dbReference type="AlphaFoldDB" id="A0A1C3WE62"/>
<dbReference type="PANTHER" id="PTHR43649:SF30">
    <property type="entry name" value="ABC TRANSPORTER SUBSTRATE-BINDING PROTEIN"/>
    <property type="match status" value="1"/>
</dbReference>
<sequence length="423" mass="45155">MLKRTLFVAAATLASFVSTAKADTVLTVSYALASSYKATQEEIAKMFEASHPGVKIVFRAPMATYDDVVSDLLRAKVTGGAPDVAYVGMNHIGLAADRGIAIPLDRLVKDASELDGLGYYPFILSLGRVNGKLYGVPFAISLPVLHVNLDLVEKAGGSLENFPATWEGVTDLGRKIAKLDGKPIGFTFQYDAWGSWTLNNLVASAGGRMDGANGCGTGFESEEGRWAFDTLQMFHDKGMPALTWQQVPQAFAAGTVGIAAASGSSIVKYEQQSKGKFRYATLPFPMKAANGTLAAGGSLVINTASGAEKQKMAWEYIKFATGPEAQTVMVKNSGYLPVSEIAAETPNYLGDYFKVHTNQAVQLNQMKTLSPWFIWPGESGIKIFSVVQNQIDAIIGGKARAADVVPELAKEVGVMLPTCKASK</sequence>
<evidence type="ECO:0000313" key="5">
    <source>
        <dbReference type="EMBL" id="SCB38261.1"/>
    </source>
</evidence>
<dbReference type="Pfam" id="PF13416">
    <property type="entry name" value="SBP_bac_8"/>
    <property type="match status" value="1"/>
</dbReference>
<dbReference type="STRING" id="411945.GA0061102_102788"/>
<feature type="signal peptide" evidence="4">
    <location>
        <begin position="1"/>
        <end position="22"/>
    </location>
</feature>
<evidence type="ECO:0000256" key="4">
    <source>
        <dbReference type="SAM" id="SignalP"/>
    </source>
</evidence>
<organism evidence="5 6">
    <name type="scientific">Rhizobium miluonense</name>
    <dbReference type="NCBI Taxonomy" id="411945"/>
    <lineage>
        <taxon>Bacteria</taxon>
        <taxon>Pseudomonadati</taxon>
        <taxon>Pseudomonadota</taxon>
        <taxon>Alphaproteobacteria</taxon>
        <taxon>Hyphomicrobiales</taxon>
        <taxon>Rhizobiaceae</taxon>
        <taxon>Rhizobium/Agrobacterium group</taxon>
        <taxon>Rhizobium</taxon>
    </lineage>
</organism>
<dbReference type="SUPFAM" id="SSF53850">
    <property type="entry name" value="Periplasmic binding protein-like II"/>
    <property type="match status" value="1"/>
</dbReference>
<protein>
    <submittedName>
        <fullName evidence="5">Multiple sugar transport system substrate-binding protein</fullName>
    </submittedName>
</protein>
<accession>A0A1C3WE62</accession>
<evidence type="ECO:0000256" key="1">
    <source>
        <dbReference type="ARBA" id="ARBA00004418"/>
    </source>
</evidence>
<dbReference type="Gene3D" id="3.40.190.10">
    <property type="entry name" value="Periplasmic binding protein-like II"/>
    <property type="match status" value="2"/>
</dbReference>
<keyword evidence="3" id="KW-0574">Periplasm</keyword>
<dbReference type="GO" id="GO:0042597">
    <property type="term" value="C:periplasmic space"/>
    <property type="evidence" value="ECO:0007669"/>
    <property type="project" value="UniProtKB-SubCell"/>
</dbReference>
<evidence type="ECO:0000256" key="2">
    <source>
        <dbReference type="ARBA" id="ARBA00008520"/>
    </source>
</evidence>
<dbReference type="Proteomes" id="UP000199435">
    <property type="component" value="Unassembled WGS sequence"/>
</dbReference>
<evidence type="ECO:0000256" key="3">
    <source>
        <dbReference type="ARBA" id="ARBA00022764"/>
    </source>
</evidence>
<keyword evidence="4" id="KW-0732">Signal</keyword>
<name>A0A1C3WE62_9HYPH</name>
<proteinExistence type="inferred from homology"/>
<dbReference type="InterPro" id="IPR050490">
    <property type="entry name" value="Bact_solute-bd_prot1"/>
</dbReference>